<comment type="cofactor">
    <cofactor evidence="1 15">
        <name>[4Fe-4S] cluster</name>
        <dbReference type="ChEBI" id="CHEBI:49883"/>
    </cofactor>
</comment>
<evidence type="ECO:0000256" key="6">
    <source>
        <dbReference type="ARBA" id="ARBA00022723"/>
    </source>
</evidence>
<comment type="similarity">
    <text evidence="3 15">Belongs to the DNA polymerase type-B family.</text>
</comment>
<comment type="catalytic activity">
    <reaction evidence="14 15">
        <text>DNA(n) + a 2'-deoxyribonucleoside 5'-triphosphate = DNA(n+1) + diphosphate</text>
        <dbReference type="Rhea" id="RHEA:22508"/>
        <dbReference type="Rhea" id="RHEA-COMP:17339"/>
        <dbReference type="Rhea" id="RHEA-COMP:17340"/>
        <dbReference type="ChEBI" id="CHEBI:33019"/>
        <dbReference type="ChEBI" id="CHEBI:61560"/>
        <dbReference type="ChEBI" id="CHEBI:173112"/>
        <dbReference type="EC" id="2.7.7.7"/>
    </reaction>
</comment>
<dbReference type="GO" id="GO:0000724">
    <property type="term" value="P:double-strand break repair via homologous recombination"/>
    <property type="evidence" value="ECO:0007669"/>
    <property type="project" value="TreeGrafter"/>
</dbReference>
<evidence type="ECO:0000259" key="21">
    <source>
        <dbReference type="Pfam" id="PF24055"/>
    </source>
</evidence>
<dbReference type="GO" id="GO:0005634">
    <property type="term" value="C:nucleus"/>
    <property type="evidence" value="ECO:0007669"/>
    <property type="project" value="UniProtKB-SubCell"/>
</dbReference>
<evidence type="ECO:0000256" key="8">
    <source>
        <dbReference type="ARBA" id="ARBA00022833"/>
    </source>
</evidence>
<dbReference type="eggNOG" id="KOG0968">
    <property type="taxonomic scope" value="Eukaryota"/>
</dbReference>
<dbReference type="CDD" id="cd05534">
    <property type="entry name" value="POLBc_zeta"/>
    <property type="match status" value="1"/>
</dbReference>
<keyword evidence="6 15" id="KW-0479">Metal-binding</keyword>
<dbReference type="KEGG" id="kaf:KAFR_0H02330"/>
<dbReference type="PRINTS" id="PR00106">
    <property type="entry name" value="DNAPOLB"/>
</dbReference>
<evidence type="ECO:0000256" key="1">
    <source>
        <dbReference type="ARBA" id="ARBA00001966"/>
    </source>
</evidence>
<dbReference type="InterPro" id="IPR017964">
    <property type="entry name" value="DNA-dir_DNA_pol_B_CS"/>
</dbReference>
<dbReference type="InterPro" id="IPR006172">
    <property type="entry name" value="DNA-dir_DNA_pol_B"/>
</dbReference>
<dbReference type="InterPro" id="IPR030559">
    <property type="entry name" value="PolZ_Rev3"/>
</dbReference>
<feature type="domain" description="DNA polymerase delta/zeta catalytic subunit N-terminal" evidence="21">
    <location>
        <begin position="72"/>
        <end position="169"/>
    </location>
</feature>
<evidence type="ECO:0000313" key="23">
    <source>
        <dbReference type="EMBL" id="CCF59642.1"/>
    </source>
</evidence>
<dbReference type="InterPro" id="IPR043502">
    <property type="entry name" value="DNA/RNA_pol_sf"/>
</dbReference>
<protein>
    <recommendedName>
        <fullName evidence="15">DNA polymerase</fullName>
        <ecNumber evidence="15">2.7.7.7</ecNumber>
    </recommendedName>
</protein>
<dbReference type="Gene3D" id="1.10.132.60">
    <property type="entry name" value="DNA polymerase family B, C-terminal domain"/>
    <property type="match status" value="1"/>
</dbReference>
<dbReference type="GO" id="GO:0006260">
    <property type="term" value="P:DNA replication"/>
    <property type="evidence" value="ECO:0007669"/>
    <property type="project" value="UniProtKB-KW"/>
</dbReference>
<dbReference type="RefSeq" id="XP_003958777.1">
    <property type="nucleotide sequence ID" value="XM_003958728.1"/>
</dbReference>
<dbReference type="InParanoid" id="H2AZ86"/>
<keyword evidence="11 15" id="KW-0411">Iron-sulfur</keyword>
<name>H2AZ86_KAZAF</name>
<dbReference type="GO" id="GO:0000166">
    <property type="term" value="F:nucleotide binding"/>
    <property type="evidence" value="ECO:0007669"/>
    <property type="project" value="InterPro"/>
</dbReference>
<evidence type="ECO:0000256" key="7">
    <source>
        <dbReference type="ARBA" id="ARBA00022763"/>
    </source>
</evidence>
<sequence length="1499" mass="172062">MSSVNSSINSSSLAPDLIHVQMNNYDFYMNRPTILDRKHGDSLPMSQFNFVPSIRVYGFLPTGHQVLCHIHGVFPYIFVKYDGNESDSLTEISQKCTNLHLLLERKMTELVKKKGRGNKPTVNEVGNDIEHIRGLNYIANVSLIKGIPFYGFNMGYTLFYKITLLNPSYSNRLSDLIRDKAIFATARETFESHIPYLLQFSMDFNLFGCSWIHLNNCYFRDPILNSILDIDDLMRNEELDTFLTHFCDKERNVLDEKAFPRMGNGLLEIDILPQNIKNIDELYFRDIHHDFIEKKGEALHLLKQPYVSSTKQMVNNVLSQRALLSLREYVPQEGLQRLKDIKDFSHSFKDFYDAASAKTTSKENPNPTFDTYLKKNPIFEKIRKPYEAINELWPEQPNTLNSQTISENENEVIDTSFQQYTILDDEGDAANNMNEDYGMLSQDSGFIATDTEDDPEKHVTKPRANVASSNSAFSLDTQMTQLISKRKRLEQAQRSNILQLNQAKQIKLELPYGISKGERAFFYKKPPFNFSSAIKDLTSKGYPEVDYTDPYFGEPTDLELKPYIYAGKRFEINSPHLSHRIPLPFHNEPVLLETEGPISLFSSWKYLPKPPTYYEVHDDEVSKRKKMKDHSQIGKATQKNDFFYKYGSRATVPKKISTMQDKLTHFSLEIHVNTRDDLKPDPLHDQVSIIFWKIDDESYPFDFGVSSEGIMVLHDEREDGTLSKMLQDAAGSVPVAFYESEFMMFDALTDLVLLFDPDILSGYEVHLSSWGYIIERCIKVHKFNIIEEISRVISKGKNSSYDFWGYTHSTGITVTGRHILNIWRILSSDLQLTQYTVENIAYNLLHKRLPHFSNRNLTEFWNNKRSFSKIKTVLQYWLTRVRINFELLKAQDFIARTMVQARLIGVDFQSVYYRGSQYRVESFLVRVCKGESFILVSPSKQKVREQKPLECVPLIMEPESAFYKSPMLVLDFQSLYPSIMIAYNYCYSTLLGRVREMQLGDNEVGVSSVPIKENTLRLLKDDVTIAPNGLVFVNSSIRKSTLAKMLADVLDIRVMVKKTISELGSENDTLRNLLNNEQEALKLLANVTYGYTSASFSGRMPCSDLADSIVQTGRETLERAIELIESDENWGAKVVYGDTDSLFIYLPGKTREEAFTIGNEMSIAVSASNPEPLFLKFEKVYHPCILVSKKRYVGYSYEKSTQQEPKFDSKGIETVRRDGHPAQQKIVEKSLKILFDTKDITKVKEYVQDQFFKIHSGKVSIQDFCFAKAVKLGTYKSAASLPPGAMVAMKQMKKDTRAEPQYKERVPYLIVKGSPGQVLRERSISPEEFFANPNLELDATYYIDKTLVPPLSRLFNIIGINVADWAFDIPRMKRDLSVNTNTKESKLGESSMCINCGEEVVSSENKTLCGDCEMSAQKTTVGLLYDTLYRQNMMKNLNMVCRTCTYQYTKNAGVEGDLIASKCDSYDCPIYYSRIKSKKYLMSDITRKKRSALDALDNW</sequence>
<feature type="domain" description="C4-type zinc-finger of DNA polymerase delta" evidence="20">
    <location>
        <begin position="1393"/>
        <end position="1474"/>
    </location>
</feature>
<dbReference type="SMART" id="SM00486">
    <property type="entry name" value="POLBc"/>
    <property type="match status" value="1"/>
</dbReference>
<dbReference type="Pfam" id="PF14260">
    <property type="entry name" value="zf-C4pol"/>
    <property type="match status" value="1"/>
</dbReference>
<keyword evidence="12" id="KW-0234">DNA repair</keyword>
<dbReference type="Pfam" id="PF24055">
    <property type="entry name" value="POL3_N"/>
    <property type="match status" value="1"/>
</dbReference>
<keyword evidence="24" id="KW-1185">Reference proteome</keyword>
<reference evidence="23 24" key="1">
    <citation type="journal article" date="2011" name="Proc. Natl. Acad. Sci. U.S.A.">
        <title>Evolutionary erosion of yeast sex chromosomes by mating-type switching accidents.</title>
        <authorList>
            <person name="Gordon J.L."/>
            <person name="Armisen D."/>
            <person name="Proux-Wera E."/>
            <person name="Oheigeartaigh S.S."/>
            <person name="Byrne K.P."/>
            <person name="Wolfe K.H."/>
        </authorList>
    </citation>
    <scope>NUCLEOTIDE SEQUENCE [LARGE SCALE GENOMIC DNA]</scope>
    <source>
        <strain evidence="24">ATCC 22294 / BCRC 22015 / CBS 2517 / CECT 1963 / NBRC 1671 / NRRL Y-8276</strain>
    </source>
</reference>
<dbReference type="Gene3D" id="3.90.1600.10">
    <property type="entry name" value="Palm domain of DNA polymerase"/>
    <property type="match status" value="1"/>
</dbReference>
<dbReference type="SUPFAM" id="SSF53098">
    <property type="entry name" value="Ribonuclease H-like"/>
    <property type="match status" value="1"/>
</dbReference>
<dbReference type="EMBL" id="HE650828">
    <property type="protein sequence ID" value="CCF59642.1"/>
    <property type="molecule type" value="Genomic_DNA"/>
</dbReference>
<dbReference type="GO" id="GO:0042276">
    <property type="term" value="P:error-prone translesion synthesis"/>
    <property type="evidence" value="ECO:0007669"/>
    <property type="project" value="EnsemblFungi"/>
</dbReference>
<evidence type="ECO:0000259" key="22">
    <source>
        <dbReference type="Pfam" id="PF24065"/>
    </source>
</evidence>
<dbReference type="CDD" id="cd05778">
    <property type="entry name" value="DNA_polB_zeta_exo"/>
    <property type="match status" value="1"/>
</dbReference>
<evidence type="ECO:0000259" key="20">
    <source>
        <dbReference type="Pfam" id="PF14260"/>
    </source>
</evidence>
<dbReference type="Gene3D" id="1.10.287.690">
    <property type="entry name" value="Helix hairpin bin"/>
    <property type="match status" value="1"/>
</dbReference>
<keyword evidence="5 15" id="KW-0548">Nucleotidyltransferase</keyword>
<dbReference type="GO" id="GO:0003677">
    <property type="term" value="F:DNA binding"/>
    <property type="evidence" value="ECO:0007669"/>
    <property type="project" value="UniProtKB-KW"/>
</dbReference>
<dbReference type="GeneID" id="13887638"/>
<dbReference type="InterPro" id="IPR036397">
    <property type="entry name" value="RNaseH_sf"/>
</dbReference>
<dbReference type="GO" id="GO:0051539">
    <property type="term" value="F:4 iron, 4 sulfur cluster binding"/>
    <property type="evidence" value="ECO:0007669"/>
    <property type="project" value="UniProtKB-KW"/>
</dbReference>
<feature type="coiled-coil region" evidence="16">
    <location>
        <begin position="1060"/>
        <end position="1087"/>
    </location>
</feature>
<keyword evidence="9 15" id="KW-0239">DNA-directed DNA polymerase</keyword>
<keyword evidence="4 15" id="KW-0808">Transferase</keyword>
<dbReference type="InterPro" id="IPR023211">
    <property type="entry name" value="DNA_pol_palm_dom_sf"/>
</dbReference>
<dbReference type="InterPro" id="IPR025687">
    <property type="entry name" value="Znf-C4pol"/>
</dbReference>
<keyword evidence="15" id="KW-0863">Zinc-finger</keyword>
<evidence type="ECO:0000256" key="10">
    <source>
        <dbReference type="ARBA" id="ARBA00023004"/>
    </source>
</evidence>
<dbReference type="OrthoDB" id="2414538at2759"/>
<dbReference type="FunFam" id="1.10.132.60:FF:000007">
    <property type="entry name" value="DNA polymerase"/>
    <property type="match status" value="1"/>
</dbReference>
<dbReference type="GO" id="GO:0008270">
    <property type="term" value="F:zinc ion binding"/>
    <property type="evidence" value="ECO:0007669"/>
    <property type="project" value="UniProtKB-KW"/>
</dbReference>
<dbReference type="FunFam" id="3.30.420.10:FF:000024">
    <property type="entry name" value="DNA polymerase zeta catalytic subunit"/>
    <property type="match status" value="1"/>
</dbReference>
<dbReference type="GO" id="GO:0003887">
    <property type="term" value="F:DNA-directed DNA polymerase activity"/>
    <property type="evidence" value="ECO:0007669"/>
    <property type="project" value="UniProtKB-KW"/>
</dbReference>
<dbReference type="Pfam" id="PF24065">
    <property type="entry name" value="REV3_N"/>
    <property type="match status" value="1"/>
</dbReference>
<feature type="region of interest" description="Disordered" evidence="17">
    <location>
        <begin position="445"/>
        <end position="470"/>
    </location>
</feature>
<feature type="domain" description="DNA-directed DNA polymerase family B exonuclease" evidence="19">
    <location>
        <begin position="611"/>
        <end position="839"/>
    </location>
</feature>
<evidence type="ECO:0000256" key="14">
    <source>
        <dbReference type="ARBA" id="ARBA00049244"/>
    </source>
</evidence>
<evidence type="ECO:0000256" key="13">
    <source>
        <dbReference type="ARBA" id="ARBA00023242"/>
    </source>
</evidence>
<dbReference type="InterPro" id="IPR006133">
    <property type="entry name" value="DNA-dir_DNA_pol_B_exonuc"/>
</dbReference>
<dbReference type="InterPro" id="IPR056447">
    <property type="entry name" value="REV3_N"/>
</dbReference>
<dbReference type="SUPFAM" id="SSF56672">
    <property type="entry name" value="DNA/RNA polymerases"/>
    <property type="match status" value="1"/>
</dbReference>
<evidence type="ECO:0000256" key="9">
    <source>
        <dbReference type="ARBA" id="ARBA00022932"/>
    </source>
</evidence>
<organism evidence="23 24">
    <name type="scientific">Kazachstania africana (strain ATCC 22294 / BCRC 22015 / CBS 2517 / CECT 1963 / NBRC 1671 / NRRL Y-8276)</name>
    <name type="common">Yeast</name>
    <name type="synonym">Kluyveromyces africanus</name>
    <dbReference type="NCBI Taxonomy" id="1071382"/>
    <lineage>
        <taxon>Eukaryota</taxon>
        <taxon>Fungi</taxon>
        <taxon>Dikarya</taxon>
        <taxon>Ascomycota</taxon>
        <taxon>Saccharomycotina</taxon>
        <taxon>Saccharomycetes</taxon>
        <taxon>Saccharomycetales</taxon>
        <taxon>Saccharomycetaceae</taxon>
        <taxon>Kazachstania</taxon>
    </lineage>
</organism>
<dbReference type="PANTHER" id="PTHR45812">
    <property type="entry name" value="DNA POLYMERASE ZETA CATALYTIC SUBUNIT"/>
    <property type="match status" value="1"/>
</dbReference>
<proteinExistence type="inferred from homology"/>
<dbReference type="HOGENOM" id="CLU_000203_3_1_1"/>
<evidence type="ECO:0000259" key="18">
    <source>
        <dbReference type="Pfam" id="PF00136"/>
    </source>
</evidence>
<dbReference type="Gene3D" id="3.30.342.10">
    <property type="entry name" value="DNA Polymerase, chain B, domain 1"/>
    <property type="match status" value="1"/>
</dbReference>
<keyword evidence="13 15" id="KW-0539">Nucleus</keyword>
<dbReference type="Pfam" id="PF03104">
    <property type="entry name" value="DNA_pol_B_exo1"/>
    <property type="match status" value="1"/>
</dbReference>
<dbReference type="FunCoup" id="H2AZ86">
    <property type="interactions" value="733"/>
</dbReference>
<dbReference type="InterPro" id="IPR056435">
    <property type="entry name" value="DPOD/Z_N"/>
</dbReference>
<dbReference type="InterPro" id="IPR012337">
    <property type="entry name" value="RNaseH-like_sf"/>
</dbReference>
<keyword evidence="16" id="KW-0175">Coiled coil</keyword>
<evidence type="ECO:0000256" key="12">
    <source>
        <dbReference type="ARBA" id="ARBA00023204"/>
    </source>
</evidence>
<dbReference type="InterPro" id="IPR042087">
    <property type="entry name" value="DNA_pol_B_thumb"/>
</dbReference>
<feature type="domain" description="DNA-directed DNA polymerase family B multifunctional" evidence="18">
    <location>
        <begin position="907"/>
        <end position="1357"/>
    </location>
</feature>
<evidence type="ECO:0000256" key="3">
    <source>
        <dbReference type="ARBA" id="ARBA00005755"/>
    </source>
</evidence>
<evidence type="ECO:0000256" key="11">
    <source>
        <dbReference type="ARBA" id="ARBA00023014"/>
    </source>
</evidence>
<accession>H2AZ86</accession>
<gene>
    <name evidence="23" type="primary">KAFR0H02330</name>
    <name evidence="23" type="ORF">KAFR_0H02330</name>
</gene>
<dbReference type="STRING" id="1071382.H2AZ86"/>
<dbReference type="Gene3D" id="3.30.420.10">
    <property type="entry name" value="Ribonuclease H-like superfamily/Ribonuclease H"/>
    <property type="match status" value="1"/>
</dbReference>
<evidence type="ECO:0000256" key="5">
    <source>
        <dbReference type="ARBA" id="ARBA00022695"/>
    </source>
</evidence>
<dbReference type="InterPro" id="IPR006134">
    <property type="entry name" value="DNA-dir_DNA_pol_B_multi_dom"/>
</dbReference>
<feature type="domain" description="DNA polymerase zeta catalytic subunit N-terminal" evidence="22">
    <location>
        <begin position="19"/>
        <end position="71"/>
    </location>
</feature>
<dbReference type="GO" id="GO:0070987">
    <property type="term" value="P:error-free translesion synthesis"/>
    <property type="evidence" value="ECO:0007669"/>
    <property type="project" value="EnsemblFungi"/>
</dbReference>
<keyword evidence="10 15" id="KW-0408">Iron</keyword>
<dbReference type="GO" id="GO:0005739">
    <property type="term" value="C:mitochondrion"/>
    <property type="evidence" value="ECO:0007669"/>
    <property type="project" value="EnsemblFungi"/>
</dbReference>
<keyword evidence="15" id="KW-0238">DNA-binding</keyword>
<dbReference type="PANTHER" id="PTHR45812:SF1">
    <property type="entry name" value="DNA POLYMERASE ZETA CATALYTIC SUBUNIT"/>
    <property type="match status" value="1"/>
</dbReference>
<dbReference type="Proteomes" id="UP000005220">
    <property type="component" value="Chromosome 8"/>
</dbReference>
<evidence type="ECO:0000256" key="17">
    <source>
        <dbReference type="SAM" id="MobiDB-lite"/>
    </source>
</evidence>
<dbReference type="PROSITE" id="PS00116">
    <property type="entry name" value="DNA_POLYMERASE_B"/>
    <property type="match status" value="1"/>
</dbReference>
<evidence type="ECO:0000256" key="2">
    <source>
        <dbReference type="ARBA" id="ARBA00004123"/>
    </source>
</evidence>
<evidence type="ECO:0000256" key="4">
    <source>
        <dbReference type="ARBA" id="ARBA00022679"/>
    </source>
</evidence>
<comment type="subcellular location">
    <subcellularLocation>
        <location evidence="2 15">Nucleus</location>
    </subcellularLocation>
</comment>
<keyword evidence="15" id="KW-0004">4Fe-4S</keyword>
<evidence type="ECO:0000256" key="15">
    <source>
        <dbReference type="RuleBase" id="RU000442"/>
    </source>
</evidence>
<evidence type="ECO:0000313" key="24">
    <source>
        <dbReference type="Proteomes" id="UP000005220"/>
    </source>
</evidence>
<evidence type="ECO:0000259" key="19">
    <source>
        <dbReference type="Pfam" id="PF03104"/>
    </source>
</evidence>
<dbReference type="EC" id="2.7.7.7" evidence="15"/>
<dbReference type="GO" id="GO:0016035">
    <property type="term" value="C:zeta DNA polymerase complex"/>
    <property type="evidence" value="ECO:0007669"/>
    <property type="project" value="EnsemblFungi"/>
</dbReference>
<keyword evidence="7" id="KW-0227">DNA damage</keyword>
<keyword evidence="15" id="KW-0235">DNA replication</keyword>
<evidence type="ECO:0000256" key="16">
    <source>
        <dbReference type="SAM" id="Coils"/>
    </source>
</evidence>
<keyword evidence="8 15" id="KW-0862">Zinc</keyword>
<dbReference type="Pfam" id="PF00136">
    <property type="entry name" value="DNA_pol_B"/>
    <property type="match status" value="1"/>
</dbReference>